<accession>A0A9N8VA06</accession>
<name>A0A9N8VA06_FUNMO</name>
<evidence type="ECO:0000313" key="11">
    <source>
        <dbReference type="Proteomes" id="UP000789375"/>
    </source>
</evidence>
<dbReference type="GO" id="GO:0005634">
    <property type="term" value="C:nucleus"/>
    <property type="evidence" value="ECO:0007669"/>
    <property type="project" value="UniProtKB-SubCell"/>
</dbReference>
<evidence type="ECO:0000256" key="1">
    <source>
        <dbReference type="ARBA" id="ARBA00004123"/>
    </source>
</evidence>
<dbReference type="GO" id="GO:0007052">
    <property type="term" value="P:mitotic spindle organization"/>
    <property type="evidence" value="ECO:0007669"/>
    <property type="project" value="TreeGrafter"/>
</dbReference>
<evidence type="ECO:0000256" key="3">
    <source>
        <dbReference type="ARBA" id="ARBA00022454"/>
    </source>
</evidence>
<evidence type="ECO:0000256" key="8">
    <source>
        <dbReference type="SAM" id="Coils"/>
    </source>
</evidence>
<dbReference type="GO" id="GO:0051382">
    <property type="term" value="P:kinetochore assembly"/>
    <property type="evidence" value="ECO:0007669"/>
    <property type="project" value="InterPro"/>
</dbReference>
<dbReference type="GO" id="GO:0043515">
    <property type="term" value="F:kinetochore binding"/>
    <property type="evidence" value="ECO:0007669"/>
    <property type="project" value="TreeGrafter"/>
</dbReference>
<feature type="domain" description="Centromere protein H C-terminal" evidence="9">
    <location>
        <begin position="49"/>
        <end position="254"/>
    </location>
</feature>
<evidence type="ECO:0000256" key="4">
    <source>
        <dbReference type="ARBA" id="ARBA00022838"/>
    </source>
</evidence>
<evidence type="ECO:0000313" key="10">
    <source>
        <dbReference type="EMBL" id="CAG8442783.1"/>
    </source>
</evidence>
<evidence type="ECO:0000256" key="6">
    <source>
        <dbReference type="ARBA" id="ARBA00023328"/>
    </source>
</evidence>
<keyword evidence="4" id="KW-0995">Kinetochore</keyword>
<keyword evidence="11" id="KW-1185">Reference proteome</keyword>
<proteinExistence type="inferred from homology"/>
<evidence type="ECO:0000256" key="2">
    <source>
        <dbReference type="ARBA" id="ARBA00004629"/>
    </source>
</evidence>
<comment type="subcellular location">
    <subcellularLocation>
        <location evidence="2">Chromosome</location>
        <location evidence="2">Centromere</location>
        <location evidence="2">Kinetochore</location>
    </subcellularLocation>
    <subcellularLocation>
        <location evidence="1">Nucleus</location>
    </subcellularLocation>
</comment>
<comment type="similarity">
    <text evidence="7">Belongs to the CENP-H/MCM16 family.</text>
</comment>
<dbReference type="GO" id="GO:0007059">
    <property type="term" value="P:chromosome segregation"/>
    <property type="evidence" value="ECO:0007669"/>
    <property type="project" value="TreeGrafter"/>
</dbReference>
<dbReference type="Pfam" id="PF05837">
    <property type="entry name" value="CENP-H"/>
    <property type="match status" value="1"/>
</dbReference>
<evidence type="ECO:0000256" key="5">
    <source>
        <dbReference type="ARBA" id="ARBA00023242"/>
    </source>
</evidence>
<dbReference type="PANTHER" id="PTHR48122">
    <property type="entry name" value="CENTROMERE PROTEIN H"/>
    <property type="match status" value="1"/>
</dbReference>
<organism evidence="10 11">
    <name type="scientific">Funneliformis mosseae</name>
    <name type="common">Endomycorrhizal fungus</name>
    <name type="synonym">Glomus mosseae</name>
    <dbReference type="NCBI Taxonomy" id="27381"/>
    <lineage>
        <taxon>Eukaryota</taxon>
        <taxon>Fungi</taxon>
        <taxon>Fungi incertae sedis</taxon>
        <taxon>Mucoromycota</taxon>
        <taxon>Glomeromycotina</taxon>
        <taxon>Glomeromycetes</taxon>
        <taxon>Glomerales</taxon>
        <taxon>Glomeraceae</taxon>
        <taxon>Funneliformis</taxon>
    </lineage>
</organism>
<dbReference type="Proteomes" id="UP000789375">
    <property type="component" value="Unassembled WGS sequence"/>
</dbReference>
<evidence type="ECO:0000256" key="7">
    <source>
        <dbReference type="ARBA" id="ARBA00025735"/>
    </source>
</evidence>
<dbReference type="InterPro" id="IPR008426">
    <property type="entry name" value="CENP-H_C"/>
</dbReference>
<dbReference type="PANTHER" id="PTHR48122:SF1">
    <property type="entry name" value="CENTROMERE PROTEIN H"/>
    <property type="match status" value="1"/>
</dbReference>
<keyword evidence="3" id="KW-0158">Chromosome</keyword>
<evidence type="ECO:0000259" key="9">
    <source>
        <dbReference type="Pfam" id="PF05837"/>
    </source>
</evidence>
<dbReference type="AlphaFoldDB" id="A0A9N8VA06"/>
<comment type="caution">
    <text evidence="10">The sequence shown here is derived from an EMBL/GenBank/DDBJ whole genome shotgun (WGS) entry which is preliminary data.</text>
</comment>
<gene>
    <name evidence="10" type="ORF">FMOSSE_LOCUS945</name>
</gene>
<dbReference type="GO" id="GO:0000776">
    <property type="term" value="C:kinetochore"/>
    <property type="evidence" value="ECO:0007669"/>
    <property type="project" value="UniProtKB-KW"/>
</dbReference>
<dbReference type="InterPro" id="IPR040034">
    <property type="entry name" value="CENP-H"/>
</dbReference>
<keyword evidence="6" id="KW-0137">Centromere</keyword>
<dbReference type="EMBL" id="CAJVPP010000102">
    <property type="protein sequence ID" value="CAG8442783.1"/>
    <property type="molecule type" value="Genomic_DNA"/>
</dbReference>
<keyword evidence="5" id="KW-0539">Nucleus</keyword>
<sequence length="260" mass="29762">MSLDAILESANLLLQTTLSSNIGFKEILNNEKLIFSHKEEEILKLATRLEQIKEQRRDLHYTLQRKSCLENFTTGSDEASEIISLEVRIKEKKKTLASLNSKNQVKDKAVENTETGQVILTSLFSEGNKTSSHETCLNEMINKRDLLVSEFLKSHQELLKVQYELTNLKKAVIARHRENRTLMMQINEFISKPIEKYYENSGNNQAVTLQLKSLSNDLANARAKREIVRNILQGLILESGVDWANDEHLLNLILIIGEEI</sequence>
<reference evidence="10" key="1">
    <citation type="submission" date="2021-06" db="EMBL/GenBank/DDBJ databases">
        <authorList>
            <person name="Kallberg Y."/>
            <person name="Tangrot J."/>
            <person name="Rosling A."/>
        </authorList>
    </citation>
    <scope>NUCLEOTIDE SEQUENCE</scope>
    <source>
        <strain evidence="10">87-6 pot B 2015</strain>
    </source>
</reference>
<feature type="coiled-coil region" evidence="8">
    <location>
        <begin position="204"/>
        <end position="231"/>
    </location>
</feature>
<protein>
    <submittedName>
        <fullName evidence="10">4048_t:CDS:1</fullName>
    </submittedName>
</protein>
<keyword evidence="8" id="KW-0175">Coiled coil</keyword>